<name>A0A8K0VE36_9RHOB</name>
<comment type="caution">
    <text evidence="2">The sequence shown here is derived from an EMBL/GenBank/DDBJ whole genome shotgun (WGS) entry which is preliminary data.</text>
</comment>
<evidence type="ECO:0000259" key="1">
    <source>
        <dbReference type="Pfam" id="PF06114"/>
    </source>
</evidence>
<reference evidence="2" key="1">
    <citation type="submission" date="2021-01" db="EMBL/GenBank/DDBJ databases">
        <title>Tabrizicola alba sp. nov. a motile alkaliphilic bacterium isolated from a soda lake.</title>
        <authorList>
            <person name="Szuroczki S."/>
            <person name="Abbaszade G."/>
            <person name="Schumann P."/>
            <person name="Toth E."/>
        </authorList>
    </citation>
    <scope>NUCLEOTIDE SEQUENCE</scope>
    <source>
        <strain evidence="2">DMG-N-6</strain>
    </source>
</reference>
<dbReference type="Pfam" id="PF06114">
    <property type="entry name" value="Peptidase_M78"/>
    <property type="match status" value="1"/>
</dbReference>
<proteinExistence type="predicted"/>
<keyword evidence="3" id="KW-1185">Reference proteome</keyword>
<dbReference type="Gene3D" id="1.10.10.2910">
    <property type="match status" value="1"/>
</dbReference>
<evidence type="ECO:0000313" key="2">
    <source>
        <dbReference type="EMBL" id="MBL4917999.1"/>
    </source>
</evidence>
<organism evidence="2 3">
    <name type="scientific">Szabonella alba</name>
    <dbReference type="NCBI Taxonomy" id="2804194"/>
    <lineage>
        <taxon>Bacteria</taxon>
        <taxon>Pseudomonadati</taxon>
        <taxon>Pseudomonadota</taxon>
        <taxon>Alphaproteobacteria</taxon>
        <taxon>Rhodobacterales</taxon>
        <taxon>Paracoccaceae</taxon>
        <taxon>Szabonella</taxon>
    </lineage>
</organism>
<dbReference type="EMBL" id="JAESVN010000005">
    <property type="protein sequence ID" value="MBL4917999.1"/>
    <property type="molecule type" value="Genomic_DNA"/>
</dbReference>
<protein>
    <submittedName>
        <fullName evidence="2">ImmA/IrrE family metallo-endopeptidase</fullName>
    </submittedName>
</protein>
<feature type="domain" description="IrrE N-terminal-like" evidence="1">
    <location>
        <begin position="89"/>
        <end position="183"/>
    </location>
</feature>
<accession>A0A8K0VE36</accession>
<sequence>MQRPDDCSLSPSQLARVRGEAERALREAGALGVFPTPVEAIMTVAKVEEVKEDVLSPKFIDKLRSGAEQAGGALKRAVGKVMGLFHASAGLVYLDQTMMAVKKRFVRLHESGHGFMPWQRPMYALVEDCANALEPDAAELFDREANVFAAEVLFQLDSFRDMAEGEKFSIWTPVRLAKKFDASIYACVRQYVSKNHRACAVVVLNMPEFVEGDGFRATLRRPVQSDSFTTIFGAHDWKPVYTPDDDIGALIPISGQRSSGQKSLVLLDRNGDRHECVAESFTQTHQVFVLIHVIKTLAAPRPIFLTAV</sequence>
<dbReference type="Proteomes" id="UP000648908">
    <property type="component" value="Unassembled WGS sequence"/>
</dbReference>
<dbReference type="AlphaFoldDB" id="A0A8K0VE36"/>
<dbReference type="RefSeq" id="WP_202689000.1">
    <property type="nucleotide sequence ID" value="NZ_JAESVN010000005.1"/>
</dbReference>
<gene>
    <name evidence="2" type="ORF">JL811_12300</name>
</gene>
<evidence type="ECO:0000313" key="3">
    <source>
        <dbReference type="Proteomes" id="UP000648908"/>
    </source>
</evidence>
<dbReference type="InterPro" id="IPR010359">
    <property type="entry name" value="IrrE_HExxH"/>
</dbReference>